<dbReference type="Proteomes" id="UP000231658">
    <property type="component" value="Unassembled WGS sequence"/>
</dbReference>
<comment type="cofactor">
    <cofactor evidence="1">
        <name>L-ascorbate</name>
        <dbReference type="ChEBI" id="CHEBI:38290"/>
    </cofactor>
</comment>
<dbReference type="PANTHER" id="PTHR10869">
    <property type="entry name" value="PROLYL 4-HYDROXYLASE ALPHA SUBUNIT"/>
    <property type="match status" value="1"/>
</dbReference>
<accession>A0A1C3RH82</accession>
<evidence type="ECO:0000256" key="5">
    <source>
        <dbReference type="ARBA" id="ARBA00023002"/>
    </source>
</evidence>
<evidence type="ECO:0000259" key="7">
    <source>
        <dbReference type="PROSITE" id="PS51471"/>
    </source>
</evidence>
<protein>
    <submittedName>
        <fullName evidence="8">Oxidoreductase</fullName>
    </submittedName>
</protein>
<reference evidence="8 9" key="1">
    <citation type="submission" date="2016-07" db="EMBL/GenBank/DDBJ databases">
        <authorList>
            <person name="Lefevre C.T."/>
        </authorList>
    </citation>
    <scope>NUCLEOTIDE SEQUENCE [LARGE SCALE GENOMIC DNA]</scope>
    <source>
        <strain evidence="8">PR1</strain>
    </source>
</reference>
<evidence type="ECO:0000313" key="8">
    <source>
        <dbReference type="EMBL" id="SCA56608.1"/>
    </source>
</evidence>
<keyword evidence="3" id="KW-0847">Vitamin C</keyword>
<dbReference type="GO" id="GO:0031418">
    <property type="term" value="F:L-ascorbic acid binding"/>
    <property type="evidence" value="ECO:0007669"/>
    <property type="project" value="UniProtKB-KW"/>
</dbReference>
<dbReference type="InterPro" id="IPR006620">
    <property type="entry name" value="Pro_4_hyd_alph"/>
</dbReference>
<keyword evidence="9" id="KW-1185">Reference proteome</keyword>
<dbReference type="Pfam" id="PF13640">
    <property type="entry name" value="2OG-FeII_Oxy_3"/>
    <property type="match status" value="1"/>
</dbReference>
<organism evidence="8 9">
    <name type="scientific">Candidatus Terasakiella magnetica</name>
    <dbReference type="NCBI Taxonomy" id="1867952"/>
    <lineage>
        <taxon>Bacteria</taxon>
        <taxon>Pseudomonadati</taxon>
        <taxon>Pseudomonadota</taxon>
        <taxon>Alphaproteobacteria</taxon>
        <taxon>Rhodospirillales</taxon>
        <taxon>Terasakiellaceae</taxon>
        <taxon>Terasakiella</taxon>
    </lineage>
</organism>
<evidence type="ECO:0000256" key="6">
    <source>
        <dbReference type="ARBA" id="ARBA00023004"/>
    </source>
</evidence>
<feature type="domain" description="Fe2OG dioxygenase" evidence="7">
    <location>
        <begin position="97"/>
        <end position="195"/>
    </location>
</feature>
<sequence>MPPSEVYLPKAKWLKSVDSAMFASHGVFSITECDQIIQLSKNDMQDTGLVNNQNVSDVRQSSVHWIDEEKDSDWVLRKIMREVSDINNIHFDFNLTDFSELIQIANYQAISGGHYDWHTDLGSSAIASRRKLTLVVQLSHPDEYEGGLLEVNVGGNIHQASLRQGSAILFPSFVLHRVSPVTKGNRYSLACWVHGPTFR</sequence>
<evidence type="ECO:0000256" key="4">
    <source>
        <dbReference type="ARBA" id="ARBA00022964"/>
    </source>
</evidence>
<dbReference type="SMART" id="SM00702">
    <property type="entry name" value="P4Hc"/>
    <property type="match status" value="1"/>
</dbReference>
<keyword evidence="2" id="KW-0479">Metal-binding</keyword>
<dbReference type="SUPFAM" id="SSF51197">
    <property type="entry name" value="Clavaminate synthase-like"/>
    <property type="match status" value="1"/>
</dbReference>
<evidence type="ECO:0000256" key="1">
    <source>
        <dbReference type="ARBA" id="ARBA00001961"/>
    </source>
</evidence>
<gene>
    <name evidence="8" type="ORF">MTBPR1_260003</name>
</gene>
<evidence type="ECO:0000256" key="3">
    <source>
        <dbReference type="ARBA" id="ARBA00022896"/>
    </source>
</evidence>
<dbReference type="EMBL" id="FLYE01000019">
    <property type="protein sequence ID" value="SCA56608.1"/>
    <property type="molecule type" value="Genomic_DNA"/>
</dbReference>
<dbReference type="InterPro" id="IPR005123">
    <property type="entry name" value="Oxoglu/Fe-dep_dioxygenase_dom"/>
</dbReference>
<dbReference type="STRING" id="1867952.MTBPR1_260003"/>
<name>A0A1C3RH82_9PROT</name>
<dbReference type="GO" id="GO:0051213">
    <property type="term" value="F:dioxygenase activity"/>
    <property type="evidence" value="ECO:0007669"/>
    <property type="project" value="UniProtKB-KW"/>
</dbReference>
<keyword evidence="6" id="KW-0408">Iron</keyword>
<dbReference type="AlphaFoldDB" id="A0A1C3RH82"/>
<keyword evidence="5" id="KW-0560">Oxidoreductase</keyword>
<proteinExistence type="predicted"/>
<dbReference type="InterPro" id="IPR044862">
    <property type="entry name" value="Pro_4_hyd_alph_FE2OG_OXY"/>
</dbReference>
<dbReference type="RefSeq" id="WP_083222998.1">
    <property type="nucleotide sequence ID" value="NZ_FLYE01000019.1"/>
</dbReference>
<dbReference type="GO" id="GO:0005506">
    <property type="term" value="F:iron ion binding"/>
    <property type="evidence" value="ECO:0007669"/>
    <property type="project" value="InterPro"/>
</dbReference>
<dbReference type="InterPro" id="IPR045054">
    <property type="entry name" value="P4HA-like"/>
</dbReference>
<keyword evidence="4" id="KW-0223">Dioxygenase</keyword>
<evidence type="ECO:0000313" key="9">
    <source>
        <dbReference type="Proteomes" id="UP000231658"/>
    </source>
</evidence>
<dbReference type="GO" id="GO:0016705">
    <property type="term" value="F:oxidoreductase activity, acting on paired donors, with incorporation or reduction of molecular oxygen"/>
    <property type="evidence" value="ECO:0007669"/>
    <property type="project" value="InterPro"/>
</dbReference>
<dbReference type="PANTHER" id="PTHR10869:SF246">
    <property type="entry name" value="TRANSMEMBRANE PROLYL 4-HYDROXYLASE"/>
    <property type="match status" value="1"/>
</dbReference>
<evidence type="ECO:0000256" key="2">
    <source>
        <dbReference type="ARBA" id="ARBA00022723"/>
    </source>
</evidence>
<dbReference type="Gene3D" id="2.60.120.620">
    <property type="entry name" value="q2cbj1_9rhob like domain"/>
    <property type="match status" value="1"/>
</dbReference>
<dbReference type="PROSITE" id="PS51471">
    <property type="entry name" value="FE2OG_OXY"/>
    <property type="match status" value="1"/>
</dbReference>